<dbReference type="Proteomes" id="UP000035740">
    <property type="component" value="Unassembled WGS sequence"/>
</dbReference>
<protein>
    <submittedName>
        <fullName evidence="1">Uncharacterized protein</fullName>
    </submittedName>
</protein>
<keyword evidence="2" id="KW-1185">Reference proteome</keyword>
<dbReference type="AlphaFoldDB" id="A0A0J7YN69"/>
<feature type="non-terminal residue" evidence="1">
    <location>
        <position position="115"/>
    </location>
</feature>
<organism evidence="1 2">
    <name type="scientific">Beta vulgaris subsp. vulgaris</name>
    <name type="common">Beet</name>
    <dbReference type="NCBI Taxonomy" id="3555"/>
    <lineage>
        <taxon>Eukaryota</taxon>
        <taxon>Viridiplantae</taxon>
        <taxon>Streptophyta</taxon>
        <taxon>Embryophyta</taxon>
        <taxon>Tracheophyta</taxon>
        <taxon>Spermatophyta</taxon>
        <taxon>Magnoliopsida</taxon>
        <taxon>eudicotyledons</taxon>
        <taxon>Gunneridae</taxon>
        <taxon>Pentapetalae</taxon>
        <taxon>Caryophyllales</taxon>
        <taxon>Chenopodiaceae</taxon>
        <taxon>Betoideae</taxon>
        <taxon>Beta</taxon>
    </lineage>
</organism>
<accession>A0A0J7YN69</accession>
<reference evidence="1 2" key="1">
    <citation type="journal article" date="2014" name="Nature">
        <title>The genome of the recently domesticated crop plant sugar beet (Beta vulgaris).</title>
        <authorList>
            <person name="Dohm J.C."/>
            <person name="Minoche A.E."/>
            <person name="Holtgrawe D."/>
            <person name="Capella-Gutierrez S."/>
            <person name="Zakrzewski F."/>
            <person name="Tafer H."/>
            <person name="Rupp O."/>
            <person name="Sorensen T.R."/>
            <person name="Stracke R."/>
            <person name="Reinhardt R."/>
            <person name="Goesmann A."/>
            <person name="Kraft T."/>
            <person name="Schulz B."/>
            <person name="Stadler P.F."/>
            <person name="Schmidt T."/>
            <person name="Gabaldon T."/>
            <person name="Lehrach H."/>
            <person name="Weisshaar B."/>
            <person name="Himmelbauer H."/>
        </authorList>
    </citation>
    <scope>NUCLEOTIDE SEQUENCE [LARGE SCALE GENOMIC DNA]</scope>
    <source>
        <tissue evidence="1">Taproot</tissue>
    </source>
</reference>
<name>A0A0J7YN69_BETVV</name>
<sequence>MVAISDEAAAPVAQLACKEGEWACPSKTEPLVGCTGEIMMGEDAGRPAEIATDSCQTSLPQTGDLSESNSFVKKESTEAFAGQDEPVVKQENFISPVVKQEDGISPIVKEEDALS</sequence>
<dbReference type="EMBL" id="KQ115986">
    <property type="protein sequence ID" value="KMS65034.1"/>
    <property type="molecule type" value="Genomic_DNA"/>
</dbReference>
<evidence type="ECO:0000313" key="2">
    <source>
        <dbReference type="Proteomes" id="UP000035740"/>
    </source>
</evidence>
<proteinExistence type="predicted"/>
<evidence type="ECO:0000313" key="1">
    <source>
        <dbReference type="EMBL" id="KMS65034.1"/>
    </source>
</evidence>
<gene>
    <name evidence="1" type="ORF">BVRB_040110</name>
</gene>